<evidence type="ECO:0000259" key="2">
    <source>
        <dbReference type="Pfam" id="PF19274"/>
    </source>
</evidence>
<reference evidence="3 4" key="1">
    <citation type="submission" date="2022-03" db="EMBL/GenBank/DDBJ databases">
        <authorList>
            <person name="Nunn A."/>
            <person name="Chopra R."/>
            <person name="Nunn A."/>
            <person name="Contreras Garrido A."/>
        </authorList>
    </citation>
    <scope>NUCLEOTIDE SEQUENCE [LARGE SCALE GENOMIC DNA]</scope>
</reference>
<gene>
    <name evidence="3" type="ORF">TAV2_LOCUS25540</name>
</gene>
<sequence>MAIQVTVAPSSVAPSSHTKAQIVINYDFSVLGGSYETLTPSSCRSDRRKFATLAFVLFLSDRRRRHLTELCDIIAENPKQFSENLAWICGRCPQTESANPKSTDNQKLKIDSKLQHQVRFLGEAMRWYCKLFFACFHEDWYDGVYFAVEYGFLTRDDDFYVPVLLRWSLMQVGLGGCKTSKKACEELFGSLLSGIAKIAVARGGQPLDVLLIRLKPLRAVLNEVFIYISSLLEQPNTLGATRGLCLRAYSRLVVRLLNLAGPRTELQWTPSLWDWLQVFVKEMIMKNRLIEECKRLLYSLM</sequence>
<protein>
    <recommendedName>
        <fullName evidence="2">PI4-kinase N-terminal domain-containing protein</fullName>
    </recommendedName>
</protein>
<accession>A0AAU9T3A9</accession>
<dbReference type="Proteomes" id="UP000836841">
    <property type="component" value="Chromosome 7"/>
</dbReference>
<dbReference type="EMBL" id="OU466863">
    <property type="protein sequence ID" value="CAH2077348.1"/>
    <property type="molecule type" value="Genomic_DNA"/>
</dbReference>
<organism evidence="3 4">
    <name type="scientific">Thlaspi arvense</name>
    <name type="common">Field penny-cress</name>
    <dbReference type="NCBI Taxonomy" id="13288"/>
    <lineage>
        <taxon>Eukaryota</taxon>
        <taxon>Viridiplantae</taxon>
        <taxon>Streptophyta</taxon>
        <taxon>Embryophyta</taxon>
        <taxon>Tracheophyta</taxon>
        <taxon>Spermatophyta</taxon>
        <taxon>Magnoliopsida</taxon>
        <taxon>eudicotyledons</taxon>
        <taxon>Gunneridae</taxon>
        <taxon>Pentapetalae</taxon>
        <taxon>rosids</taxon>
        <taxon>malvids</taxon>
        <taxon>Brassicales</taxon>
        <taxon>Brassicaceae</taxon>
        <taxon>Thlaspideae</taxon>
        <taxon>Thlaspi</taxon>
    </lineage>
</organism>
<evidence type="ECO:0000313" key="4">
    <source>
        <dbReference type="Proteomes" id="UP000836841"/>
    </source>
</evidence>
<evidence type="ECO:0000256" key="1">
    <source>
        <dbReference type="ARBA" id="ARBA00006209"/>
    </source>
</evidence>
<dbReference type="AlphaFoldDB" id="A0AAU9T3A9"/>
<keyword evidence="4" id="KW-1185">Reference proteome</keyword>
<evidence type="ECO:0000313" key="3">
    <source>
        <dbReference type="EMBL" id="CAH2077348.1"/>
    </source>
</evidence>
<dbReference type="Pfam" id="PF19274">
    <property type="entry name" value="PI4K_N"/>
    <property type="match status" value="1"/>
</dbReference>
<comment type="similarity">
    <text evidence="1">Belongs to the PI3/PI4-kinase family. Type III PI4K subfamily.</text>
</comment>
<dbReference type="InterPro" id="IPR045495">
    <property type="entry name" value="PI4K_N"/>
</dbReference>
<feature type="domain" description="PI4-kinase N-terminal" evidence="2">
    <location>
        <begin position="182"/>
        <end position="217"/>
    </location>
</feature>
<proteinExistence type="inferred from homology"/>
<name>A0AAU9T3A9_THLAR</name>